<dbReference type="PROSITE" id="PS51900">
    <property type="entry name" value="CB"/>
    <property type="match status" value="1"/>
</dbReference>
<dbReference type="PANTHER" id="PTHR30349">
    <property type="entry name" value="PHAGE INTEGRASE-RELATED"/>
    <property type="match status" value="1"/>
</dbReference>
<name>A0A2N0Z274_9BACI</name>
<evidence type="ECO:0000256" key="3">
    <source>
        <dbReference type="ARBA" id="ARBA00023172"/>
    </source>
</evidence>
<dbReference type="SUPFAM" id="SSF56349">
    <property type="entry name" value="DNA breaking-rejoining enzymes"/>
    <property type="match status" value="1"/>
</dbReference>
<dbReference type="GO" id="GO:0015074">
    <property type="term" value="P:DNA integration"/>
    <property type="evidence" value="ECO:0007669"/>
    <property type="project" value="InterPro"/>
</dbReference>
<dbReference type="Gene3D" id="1.10.150.130">
    <property type="match status" value="1"/>
</dbReference>
<dbReference type="Gene3D" id="1.10.443.10">
    <property type="entry name" value="Intergrase catalytic core"/>
    <property type="match status" value="1"/>
</dbReference>
<dbReference type="PROSITE" id="PS51898">
    <property type="entry name" value="TYR_RECOMBINASE"/>
    <property type="match status" value="1"/>
</dbReference>
<comment type="caution">
    <text evidence="7">The sequence shown here is derived from an EMBL/GenBank/DDBJ whole genome shotgun (WGS) entry which is preliminary data.</text>
</comment>
<accession>A0A2N0Z274</accession>
<evidence type="ECO:0000313" key="8">
    <source>
        <dbReference type="Proteomes" id="UP000233375"/>
    </source>
</evidence>
<feature type="domain" description="Tyr recombinase" evidence="5">
    <location>
        <begin position="147"/>
        <end position="324"/>
    </location>
</feature>
<organism evidence="7 8">
    <name type="scientific">Niallia nealsonii</name>
    <dbReference type="NCBI Taxonomy" id="115979"/>
    <lineage>
        <taxon>Bacteria</taxon>
        <taxon>Bacillati</taxon>
        <taxon>Bacillota</taxon>
        <taxon>Bacilli</taxon>
        <taxon>Bacillales</taxon>
        <taxon>Bacillaceae</taxon>
        <taxon>Niallia</taxon>
    </lineage>
</organism>
<dbReference type="PANTHER" id="PTHR30349:SF41">
    <property type="entry name" value="INTEGRASE_RECOMBINASE PROTEIN MJ0367-RELATED"/>
    <property type="match status" value="1"/>
</dbReference>
<dbReference type="GO" id="GO:0003677">
    <property type="term" value="F:DNA binding"/>
    <property type="evidence" value="ECO:0007669"/>
    <property type="project" value="UniProtKB-UniRule"/>
</dbReference>
<sequence>MSLNKRVRKKPVGKMANQKEYPKLTMEQAIDLVVAGKSAEGLRQRTLKDYKKDWNYFVTWLHKNYEIEIVDELSPQIFRDYINYLKYDAPKYDGHKYIKSEQGIGLSDTTINIRLRVYRAMFNYLEREDLIEINPMANVKQLRQDIDLTNCFTNEEVKEVLRQPNQRDYVAMILLLDSGIRANELLSLRTGDVDFQTRFITLAGDKNKNRRPRIVPISAHTVKLLLQLINENKKHFSTDRIFLSSYGEPLGQNHFNKRLKYYAEKAGIKDKKVTAHVYRHTWAKNMTLNGCDAFTLQKMGGWSDIRTMRRYIQMDTEDLRKSHDTFSPVMNLVRRKKIITE</sequence>
<dbReference type="AlphaFoldDB" id="A0A2N0Z274"/>
<evidence type="ECO:0000256" key="1">
    <source>
        <dbReference type="ARBA" id="ARBA00008857"/>
    </source>
</evidence>
<dbReference type="InterPro" id="IPR025269">
    <property type="entry name" value="SAM-like_dom"/>
</dbReference>
<dbReference type="Proteomes" id="UP000233375">
    <property type="component" value="Unassembled WGS sequence"/>
</dbReference>
<dbReference type="Pfam" id="PF13102">
    <property type="entry name" value="Phage_int_SAM_5"/>
    <property type="match status" value="1"/>
</dbReference>
<feature type="domain" description="Core-binding (CB)" evidence="6">
    <location>
        <begin position="24"/>
        <end position="126"/>
    </location>
</feature>
<keyword evidence="3" id="KW-0233">DNA recombination</keyword>
<evidence type="ECO:0000259" key="6">
    <source>
        <dbReference type="PROSITE" id="PS51900"/>
    </source>
</evidence>
<keyword evidence="2 4" id="KW-0238">DNA-binding</keyword>
<dbReference type="OrthoDB" id="107900at2"/>
<dbReference type="Pfam" id="PF00589">
    <property type="entry name" value="Phage_integrase"/>
    <property type="match status" value="1"/>
</dbReference>
<dbReference type="InterPro" id="IPR010998">
    <property type="entry name" value="Integrase_recombinase_N"/>
</dbReference>
<dbReference type="InterPro" id="IPR044068">
    <property type="entry name" value="CB"/>
</dbReference>
<proteinExistence type="inferred from homology"/>
<dbReference type="GO" id="GO:0006310">
    <property type="term" value="P:DNA recombination"/>
    <property type="evidence" value="ECO:0007669"/>
    <property type="project" value="UniProtKB-KW"/>
</dbReference>
<dbReference type="InterPro" id="IPR050090">
    <property type="entry name" value="Tyrosine_recombinase_XerCD"/>
</dbReference>
<keyword evidence="8" id="KW-1185">Reference proteome</keyword>
<dbReference type="CDD" id="cd00397">
    <property type="entry name" value="DNA_BRE_C"/>
    <property type="match status" value="1"/>
</dbReference>
<comment type="similarity">
    <text evidence="1">Belongs to the 'phage' integrase family.</text>
</comment>
<evidence type="ECO:0000313" key="7">
    <source>
        <dbReference type="EMBL" id="PKG23615.1"/>
    </source>
</evidence>
<reference evidence="7 8" key="1">
    <citation type="journal article" date="2003" name="Int. J. Syst. Evol. Microbiol.">
        <title>Bacillus nealsonii sp. nov., isolated from a spacecraft-assembly facility, whose spores are gamma-radiation resistant.</title>
        <authorList>
            <person name="Venkateswaran K."/>
            <person name="Kempf M."/>
            <person name="Chen F."/>
            <person name="Satomi M."/>
            <person name="Nicholson W."/>
            <person name="Kern R."/>
        </authorList>
    </citation>
    <scope>NUCLEOTIDE SEQUENCE [LARGE SCALE GENOMIC DNA]</scope>
    <source>
        <strain evidence="7 8">FO-92</strain>
    </source>
</reference>
<dbReference type="InterPro" id="IPR002104">
    <property type="entry name" value="Integrase_catalytic"/>
</dbReference>
<dbReference type="InterPro" id="IPR011010">
    <property type="entry name" value="DNA_brk_join_enz"/>
</dbReference>
<evidence type="ECO:0000256" key="4">
    <source>
        <dbReference type="PROSITE-ProRule" id="PRU01248"/>
    </source>
</evidence>
<dbReference type="InterPro" id="IPR013762">
    <property type="entry name" value="Integrase-like_cat_sf"/>
</dbReference>
<gene>
    <name evidence="7" type="ORF">CWS01_11540</name>
</gene>
<evidence type="ECO:0000256" key="2">
    <source>
        <dbReference type="ARBA" id="ARBA00023125"/>
    </source>
</evidence>
<protein>
    <submittedName>
        <fullName evidence="7">Integrase</fullName>
    </submittedName>
</protein>
<dbReference type="RefSeq" id="WP_101177350.1">
    <property type="nucleotide sequence ID" value="NZ_PISE01000022.1"/>
</dbReference>
<evidence type="ECO:0000259" key="5">
    <source>
        <dbReference type="PROSITE" id="PS51898"/>
    </source>
</evidence>
<dbReference type="EMBL" id="PISE01000022">
    <property type="protein sequence ID" value="PKG23615.1"/>
    <property type="molecule type" value="Genomic_DNA"/>
</dbReference>